<protein>
    <submittedName>
        <fullName evidence="2">GNAT family N-acetyltransferase</fullName>
    </submittedName>
</protein>
<accession>A0A975XYJ2</accession>
<name>A0A975XYJ2_9ACTN</name>
<dbReference type="KEGG" id="nps:KRR39_12740"/>
<dbReference type="EMBL" id="CP077062">
    <property type="protein sequence ID" value="QWZ06457.1"/>
    <property type="molecule type" value="Genomic_DNA"/>
</dbReference>
<evidence type="ECO:0000313" key="2">
    <source>
        <dbReference type="EMBL" id="QWZ06457.1"/>
    </source>
</evidence>
<dbReference type="GO" id="GO:0016747">
    <property type="term" value="F:acyltransferase activity, transferring groups other than amino-acyl groups"/>
    <property type="evidence" value="ECO:0007669"/>
    <property type="project" value="InterPro"/>
</dbReference>
<evidence type="ECO:0000313" key="3">
    <source>
        <dbReference type="Proteomes" id="UP000683575"/>
    </source>
</evidence>
<sequence>MTTSLVRTRYATPLDVAAVTDLHARCSPTTLRRRFHVPVTHVPERLVRQLVSPRNGWSVLAEQCGEVVGLASAGPLTADLLEVGLIVEDRHQGSGVGSRMLRDVARDAHERGYRRLVCLAEPDNDAVLPTVRRAGLEGVPEHVDGVVEVVVALPARRRGLRRPA</sequence>
<dbReference type="InterPro" id="IPR000182">
    <property type="entry name" value="GNAT_dom"/>
</dbReference>
<proteinExistence type="predicted"/>
<organism evidence="2 3">
    <name type="scientific">Nocardioides panacis</name>
    <dbReference type="NCBI Taxonomy" id="2849501"/>
    <lineage>
        <taxon>Bacteria</taxon>
        <taxon>Bacillati</taxon>
        <taxon>Actinomycetota</taxon>
        <taxon>Actinomycetes</taxon>
        <taxon>Propionibacteriales</taxon>
        <taxon>Nocardioidaceae</taxon>
        <taxon>Nocardioides</taxon>
    </lineage>
</organism>
<dbReference type="CDD" id="cd04301">
    <property type="entry name" value="NAT_SF"/>
    <property type="match status" value="1"/>
</dbReference>
<evidence type="ECO:0000259" key="1">
    <source>
        <dbReference type="PROSITE" id="PS51186"/>
    </source>
</evidence>
<dbReference type="Proteomes" id="UP000683575">
    <property type="component" value="Chromosome"/>
</dbReference>
<dbReference type="PROSITE" id="PS51186">
    <property type="entry name" value="GNAT"/>
    <property type="match status" value="1"/>
</dbReference>
<dbReference type="AlphaFoldDB" id="A0A975XYJ2"/>
<dbReference type="RefSeq" id="WP_216937384.1">
    <property type="nucleotide sequence ID" value="NZ_CP077062.1"/>
</dbReference>
<keyword evidence="3" id="KW-1185">Reference proteome</keyword>
<feature type="domain" description="N-acetyltransferase" evidence="1">
    <location>
        <begin position="6"/>
        <end position="156"/>
    </location>
</feature>
<gene>
    <name evidence="2" type="ORF">KRR39_12740</name>
</gene>
<dbReference type="Pfam" id="PF00583">
    <property type="entry name" value="Acetyltransf_1"/>
    <property type="match status" value="1"/>
</dbReference>
<reference evidence="2" key="1">
    <citation type="submission" date="2021-06" db="EMBL/GenBank/DDBJ databases">
        <title>Complete genome sequence of Nocardioides sp. G188.</title>
        <authorList>
            <person name="Im W.-T."/>
        </authorList>
    </citation>
    <scope>NUCLEOTIDE SEQUENCE</scope>
    <source>
        <strain evidence="2">G188</strain>
    </source>
</reference>